<dbReference type="EMBL" id="META01000003">
    <property type="protein sequence ID" value="OGB74178.1"/>
    <property type="molecule type" value="Genomic_DNA"/>
</dbReference>
<dbReference type="InterPro" id="IPR013216">
    <property type="entry name" value="Methyltransf_11"/>
</dbReference>
<sequence>MNKLIPAARALKKGLLRIWRQLGLHSKLCTYRAKEMQQGQFKVILGGHWSKNPGWLILDEIDQDITKPLVFPSSSVDVIFTEHVIEHINLTDGIHFLHEAKRVLKPGGVLRIVSPMTERILSATFEAENDQAYIQNCLINQTYPNEHRLLTGLGLRGIYEAPQVFMLNSLFREHSHQFIWSAQLMVKVLLALGYSEAKIRSIGEGRNPDYCIERRQRGLHLVTDWRENLNLNKPTYDIESVVVEAIK</sequence>
<name>A0A1F4NSC2_UNCK3</name>
<dbReference type="CDD" id="cd02440">
    <property type="entry name" value="AdoMet_MTases"/>
    <property type="match status" value="1"/>
</dbReference>
<dbReference type="STRING" id="1798535.A2V68_00125"/>
<dbReference type="InterPro" id="IPR029063">
    <property type="entry name" value="SAM-dependent_MTases_sf"/>
</dbReference>
<dbReference type="Pfam" id="PF08241">
    <property type="entry name" value="Methyltransf_11"/>
    <property type="match status" value="1"/>
</dbReference>
<protein>
    <recommendedName>
        <fullName evidence="1">Methyltransferase type 11 domain-containing protein</fullName>
    </recommendedName>
</protein>
<organism evidence="2 3">
    <name type="scientific">candidate division Kazan bacterium RBG_13_50_9</name>
    <dbReference type="NCBI Taxonomy" id="1798535"/>
    <lineage>
        <taxon>Bacteria</taxon>
        <taxon>Bacteria division Kazan-3B-28</taxon>
    </lineage>
</organism>
<reference evidence="2 3" key="1">
    <citation type="journal article" date="2016" name="Nat. Commun.">
        <title>Thousands of microbial genomes shed light on interconnected biogeochemical processes in an aquifer system.</title>
        <authorList>
            <person name="Anantharaman K."/>
            <person name="Brown C.T."/>
            <person name="Hug L.A."/>
            <person name="Sharon I."/>
            <person name="Castelle C.J."/>
            <person name="Probst A.J."/>
            <person name="Thomas B.C."/>
            <person name="Singh A."/>
            <person name="Wilkins M.J."/>
            <person name="Karaoz U."/>
            <person name="Brodie E.L."/>
            <person name="Williams K.H."/>
            <person name="Hubbard S.S."/>
            <person name="Banfield J.F."/>
        </authorList>
    </citation>
    <scope>NUCLEOTIDE SEQUENCE [LARGE SCALE GENOMIC DNA]</scope>
</reference>
<accession>A0A1F4NSC2</accession>
<dbReference type="AlphaFoldDB" id="A0A1F4NSC2"/>
<dbReference type="SUPFAM" id="SSF53335">
    <property type="entry name" value="S-adenosyl-L-methionine-dependent methyltransferases"/>
    <property type="match status" value="1"/>
</dbReference>
<evidence type="ECO:0000313" key="2">
    <source>
        <dbReference type="EMBL" id="OGB74178.1"/>
    </source>
</evidence>
<dbReference type="GO" id="GO:0008757">
    <property type="term" value="F:S-adenosylmethionine-dependent methyltransferase activity"/>
    <property type="evidence" value="ECO:0007669"/>
    <property type="project" value="InterPro"/>
</dbReference>
<dbReference type="Proteomes" id="UP000176651">
    <property type="component" value="Unassembled WGS sequence"/>
</dbReference>
<evidence type="ECO:0000259" key="1">
    <source>
        <dbReference type="Pfam" id="PF08241"/>
    </source>
</evidence>
<feature type="domain" description="Methyltransferase type 11" evidence="1">
    <location>
        <begin position="60"/>
        <end position="111"/>
    </location>
</feature>
<comment type="caution">
    <text evidence="2">The sequence shown here is derived from an EMBL/GenBank/DDBJ whole genome shotgun (WGS) entry which is preliminary data.</text>
</comment>
<dbReference type="Gene3D" id="3.40.50.150">
    <property type="entry name" value="Vaccinia Virus protein VP39"/>
    <property type="match status" value="1"/>
</dbReference>
<evidence type="ECO:0000313" key="3">
    <source>
        <dbReference type="Proteomes" id="UP000176651"/>
    </source>
</evidence>
<gene>
    <name evidence="2" type="ORF">A2V68_00125</name>
</gene>
<proteinExistence type="predicted"/>